<dbReference type="InParanoid" id="D3BTI0"/>
<reference evidence="3 4" key="1">
    <citation type="journal article" date="2011" name="Genome Res.">
        <title>Phylogeny-wide analysis of social amoeba genomes highlights ancient origins for complex intercellular communication.</title>
        <authorList>
            <person name="Heidel A.J."/>
            <person name="Lawal H.M."/>
            <person name="Felder M."/>
            <person name="Schilde C."/>
            <person name="Helps N.R."/>
            <person name="Tunggal B."/>
            <person name="Rivero F."/>
            <person name="John U."/>
            <person name="Schleicher M."/>
            <person name="Eichinger L."/>
            <person name="Platzer M."/>
            <person name="Noegel A.A."/>
            <person name="Schaap P."/>
            <person name="Gloeckner G."/>
        </authorList>
    </citation>
    <scope>NUCLEOTIDE SEQUENCE [LARGE SCALE GENOMIC DNA]</scope>
    <source>
        <strain evidence="4">ATCC 26659 / Pp 5 / PN500</strain>
    </source>
</reference>
<dbReference type="STRING" id="670386.D3BTI0"/>
<protein>
    <recommendedName>
        <fullName evidence="2">Ubiquinol-cytochrome c chaperone domain-containing protein</fullName>
    </recommendedName>
</protein>
<comment type="caution">
    <text evidence="3">The sequence shown here is derived from an EMBL/GenBank/DDBJ whole genome shotgun (WGS) entry which is preliminary data.</text>
</comment>
<sequence length="282" mass="33017">MFRTILNRSFLVVRNSQQQQSKLLSLNVRYYSNRNEHVVKTNSNEGDEILKKYKQQQQQLKQQQQQNDPSIKVDESLLKYEPSEKNIMKIDELVDPAKQKWYLKLMGLYTKDTLFLNISHSIYDSIAIHTSNPALYKSVGLPLTVRSWFAMTLLHMWMVFVRLRKDGKVANKLSTDIYDRFWEDLEKRIVRGGIQHKFAAKYLKEFYTNYLGSVVAYDEGLFDDVIMADALWRNLLAMSEDASMSQIDFMVKYIRVQLNKLDNSPNVGTRGEITFDDVSTIQ</sequence>
<name>D3BTI0_HETP5</name>
<evidence type="ECO:0000256" key="1">
    <source>
        <dbReference type="ARBA" id="ARBA00006407"/>
    </source>
</evidence>
<feature type="domain" description="Ubiquinol-cytochrome c chaperone" evidence="2">
    <location>
        <begin position="139"/>
        <end position="265"/>
    </location>
</feature>
<dbReference type="Pfam" id="PF03981">
    <property type="entry name" value="Ubiq_cyt_C_chap"/>
    <property type="match status" value="1"/>
</dbReference>
<evidence type="ECO:0000313" key="4">
    <source>
        <dbReference type="Proteomes" id="UP000001396"/>
    </source>
</evidence>
<dbReference type="PANTHER" id="PTHR12184">
    <property type="entry name" value="UBIQUINOL-CYTOCHROME C REDUCTASE COMPLEX ASSEMBLY FACTOR 1 FAMILY MEMBER"/>
    <property type="match status" value="1"/>
</dbReference>
<dbReference type="Proteomes" id="UP000001396">
    <property type="component" value="Unassembled WGS sequence"/>
</dbReference>
<dbReference type="RefSeq" id="XP_020427531.1">
    <property type="nucleotide sequence ID" value="XM_020582228.1"/>
</dbReference>
<dbReference type="GeneID" id="31366944"/>
<comment type="similarity">
    <text evidence="1">Belongs to the CBP3 family.</text>
</comment>
<gene>
    <name evidence="3" type="ORF">PPL_11476</name>
</gene>
<dbReference type="PANTHER" id="PTHR12184:SF1">
    <property type="entry name" value="UBIQUINOL-CYTOCHROME-C REDUCTASE COMPLEX ASSEMBLY FACTOR 1"/>
    <property type="match status" value="1"/>
</dbReference>
<evidence type="ECO:0000313" key="3">
    <source>
        <dbReference type="EMBL" id="EFA75397.1"/>
    </source>
</evidence>
<evidence type="ECO:0000259" key="2">
    <source>
        <dbReference type="Pfam" id="PF03981"/>
    </source>
</evidence>
<accession>D3BTI0</accession>
<dbReference type="InterPro" id="IPR007129">
    <property type="entry name" value="Ubiqinol_cyt_c_chaperone_CPB3"/>
</dbReference>
<dbReference type="GO" id="GO:0034551">
    <property type="term" value="P:mitochondrial respiratory chain complex III assembly"/>
    <property type="evidence" value="ECO:0007669"/>
    <property type="project" value="TreeGrafter"/>
</dbReference>
<proteinExistence type="inferred from homology"/>
<dbReference type="AlphaFoldDB" id="D3BTI0"/>
<organism evidence="3 4">
    <name type="scientific">Heterostelium pallidum (strain ATCC 26659 / Pp 5 / PN500)</name>
    <name type="common">Cellular slime mold</name>
    <name type="synonym">Polysphondylium pallidum</name>
    <dbReference type="NCBI Taxonomy" id="670386"/>
    <lineage>
        <taxon>Eukaryota</taxon>
        <taxon>Amoebozoa</taxon>
        <taxon>Evosea</taxon>
        <taxon>Eumycetozoa</taxon>
        <taxon>Dictyostelia</taxon>
        <taxon>Acytosteliales</taxon>
        <taxon>Acytosteliaceae</taxon>
        <taxon>Heterostelium</taxon>
    </lineage>
</organism>
<dbReference type="FunCoup" id="D3BTI0">
    <property type="interactions" value="159"/>
</dbReference>
<dbReference type="OMA" id="NIWISYV"/>
<dbReference type="InterPro" id="IPR021150">
    <property type="entry name" value="Ubiq_cyt_c_chap"/>
</dbReference>
<dbReference type="GO" id="GO:0005739">
    <property type="term" value="C:mitochondrion"/>
    <property type="evidence" value="ECO:0007669"/>
    <property type="project" value="TreeGrafter"/>
</dbReference>
<keyword evidence="4" id="KW-1185">Reference proteome</keyword>
<dbReference type="EMBL" id="ADBJ01000056">
    <property type="protein sequence ID" value="EFA75397.1"/>
    <property type="molecule type" value="Genomic_DNA"/>
</dbReference>